<organism evidence="8 9">
    <name type="scientific">Parahalioglobus pacificus</name>
    <dbReference type="NCBI Taxonomy" id="930806"/>
    <lineage>
        <taxon>Bacteria</taxon>
        <taxon>Pseudomonadati</taxon>
        <taxon>Pseudomonadota</taxon>
        <taxon>Gammaproteobacteria</taxon>
        <taxon>Cellvibrionales</taxon>
        <taxon>Halieaceae</taxon>
        <taxon>Parahalioglobus</taxon>
    </lineage>
</organism>
<protein>
    <submittedName>
        <fullName evidence="8">Sodium:proton antiporter</fullName>
    </submittedName>
</protein>
<dbReference type="GO" id="GO:0005886">
    <property type="term" value="C:plasma membrane"/>
    <property type="evidence" value="ECO:0007669"/>
    <property type="project" value="UniProtKB-SubCell"/>
</dbReference>
<dbReference type="InterPro" id="IPR018461">
    <property type="entry name" value="Na/H_Antiport_NhaC-like_C"/>
</dbReference>
<reference evidence="8" key="2">
    <citation type="submission" date="2020-09" db="EMBL/GenBank/DDBJ databases">
        <authorList>
            <person name="Sun Q."/>
            <person name="Kim S."/>
        </authorList>
    </citation>
    <scope>NUCLEOTIDE SEQUENCE</scope>
    <source>
        <strain evidence="8">KCTC 23430</strain>
    </source>
</reference>
<reference evidence="8" key="1">
    <citation type="journal article" date="2014" name="Int. J. Syst. Evol. Microbiol.">
        <title>Complete genome sequence of Corynebacterium casei LMG S-19264T (=DSM 44701T), isolated from a smear-ripened cheese.</title>
        <authorList>
            <consortium name="US DOE Joint Genome Institute (JGI-PGF)"/>
            <person name="Walter F."/>
            <person name="Albersmeier A."/>
            <person name="Kalinowski J."/>
            <person name="Ruckert C."/>
        </authorList>
    </citation>
    <scope>NUCLEOTIDE SEQUENCE</scope>
    <source>
        <strain evidence="8">KCTC 23430</strain>
    </source>
</reference>
<dbReference type="PANTHER" id="PTHR43478">
    <property type="entry name" value="NA+/H+ ANTIPORTER-RELATED"/>
    <property type="match status" value="1"/>
</dbReference>
<keyword evidence="3 6" id="KW-0812">Transmembrane</keyword>
<feature type="transmembrane region" description="Helical" evidence="6">
    <location>
        <begin position="348"/>
        <end position="367"/>
    </location>
</feature>
<dbReference type="Proteomes" id="UP000644693">
    <property type="component" value="Unassembled WGS sequence"/>
</dbReference>
<keyword evidence="4 6" id="KW-1133">Transmembrane helix</keyword>
<dbReference type="EMBL" id="BMYM01000002">
    <property type="protein sequence ID" value="GHD35996.1"/>
    <property type="molecule type" value="Genomic_DNA"/>
</dbReference>
<sequence length="457" mass="49036">MPLDVEFGALSLLPTAVVLALAIRSHRTVESLIAGTIVAFIMTAGWGFLGELSEAVLTVMQDRDVAWVVLVCALYGSFIALIVKGGGANAFGRIVTRRVSSKRGGLLWTWALGLVIFLDDYLNSLTVSSSMKAVTDRYRTSREMLAYVVDSTAAPICLIIPISTWAVYFAGLLEKNGVAGEGSGIEVFIQSIPYMVYPFLAVLLVPLVILGVVPLLGAMKQAEHRAETTGQLAPTGSENLEIRDTYEAGDASESSASLFFVPLGTLIFFTIWFDIDLLMGVMAAIMLTLVQYTVQRVMSLTEMLDTLIEGLRVMVPVLCILIAVFTFIEANTAIGMTDYVIKTVAPYMTPQLLPVLTFITMAFVSFTTGSNWGVFAIAMPVVFPLAIELDVSIPLIAGALFSASGFGSQACFYSDSTVLTAQGAGCGPYEHAVTQLPYALIAAGLSALAYLAMAWWV</sequence>
<evidence type="ECO:0000259" key="7">
    <source>
        <dbReference type="Pfam" id="PF03553"/>
    </source>
</evidence>
<keyword evidence="2" id="KW-1003">Cell membrane</keyword>
<feature type="transmembrane region" description="Helical" evidence="6">
    <location>
        <begin position="6"/>
        <end position="24"/>
    </location>
</feature>
<feature type="transmembrane region" description="Helical" evidence="6">
    <location>
        <begin position="153"/>
        <end position="173"/>
    </location>
</feature>
<feature type="transmembrane region" description="Helical" evidence="6">
    <location>
        <begin position="31"/>
        <end position="49"/>
    </location>
</feature>
<dbReference type="Pfam" id="PF03553">
    <property type="entry name" value="Na_H_antiporter"/>
    <property type="match status" value="1"/>
</dbReference>
<evidence type="ECO:0000256" key="1">
    <source>
        <dbReference type="ARBA" id="ARBA00004651"/>
    </source>
</evidence>
<feature type="domain" description="Na+/H+ antiporter NhaC-like C-terminal" evidence="7">
    <location>
        <begin position="156"/>
        <end position="455"/>
    </location>
</feature>
<dbReference type="AlphaFoldDB" id="A0A918XK88"/>
<dbReference type="PANTHER" id="PTHR43478:SF1">
    <property type="entry name" value="NA+_H+ ANTIPORTER NHAC-LIKE C-TERMINAL DOMAIN-CONTAINING PROTEIN"/>
    <property type="match status" value="1"/>
</dbReference>
<evidence type="ECO:0000313" key="9">
    <source>
        <dbReference type="Proteomes" id="UP000644693"/>
    </source>
</evidence>
<gene>
    <name evidence="8" type="ORF">GCM10007053_23710</name>
</gene>
<feature type="transmembrane region" description="Helical" evidence="6">
    <location>
        <begin position="311"/>
        <end position="328"/>
    </location>
</feature>
<keyword evidence="9" id="KW-1185">Reference proteome</keyword>
<comment type="subcellular location">
    <subcellularLocation>
        <location evidence="1">Cell membrane</location>
        <topology evidence="1">Multi-pass membrane protein</topology>
    </subcellularLocation>
</comment>
<evidence type="ECO:0000256" key="4">
    <source>
        <dbReference type="ARBA" id="ARBA00022989"/>
    </source>
</evidence>
<keyword evidence="5 6" id="KW-0472">Membrane</keyword>
<proteinExistence type="predicted"/>
<feature type="transmembrane region" description="Helical" evidence="6">
    <location>
        <begin position="194"/>
        <end position="216"/>
    </location>
</feature>
<evidence type="ECO:0000256" key="2">
    <source>
        <dbReference type="ARBA" id="ARBA00022475"/>
    </source>
</evidence>
<comment type="caution">
    <text evidence="8">The sequence shown here is derived from an EMBL/GenBank/DDBJ whole genome shotgun (WGS) entry which is preliminary data.</text>
</comment>
<evidence type="ECO:0000313" key="8">
    <source>
        <dbReference type="EMBL" id="GHD35996.1"/>
    </source>
</evidence>
<feature type="transmembrane region" description="Helical" evidence="6">
    <location>
        <begin position="65"/>
        <end position="83"/>
    </location>
</feature>
<name>A0A918XK88_9GAMM</name>
<evidence type="ECO:0000256" key="5">
    <source>
        <dbReference type="ARBA" id="ARBA00023136"/>
    </source>
</evidence>
<feature type="transmembrane region" description="Helical" evidence="6">
    <location>
        <begin position="266"/>
        <end position="290"/>
    </location>
</feature>
<evidence type="ECO:0000256" key="6">
    <source>
        <dbReference type="SAM" id="Phobius"/>
    </source>
</evidence>
<feature type="transmembrane region" description="Helical" evidence="6">
    <location>
        <begin position="438"/>
        <end position="456"/>
    </location>
</feature>
<accession>A0A918XK88</accession>
<evidence type="ECO:0000256" key="3">
    <source>
        <dbReference type="ARBA" id="ARBA00022692"/>
    </source>
</evidence>
<feature type="transmembrane region" description="Helical" evidence="6">
    <location>
        <begin position="374"/>
        <end position="397"/>
    </location>
</feature>